<sequence length="521" mass="58432">MISALTWVPKGASRQMPEKHKMTDEELTMMQEMVMENEEQEADNKVLEDIPEDEISDLPASFHMETYDEEENDIAIKSCIGSSLEEDKQLSDEEITDQDMQDDEEIDVSRLKLDEEDEKDLELDREDLEIRPNDIVILVANTEDDFSNLEVQIYDEENGSLYVHHEINLPDFPLCLSWMDFNPVPADPTKELESGSFVAVGTFKPGIEIWNLDILDVLEPSAILGGEEESMRKNVMPKVSSKKDRQIRLRHGSHTDAVMSLDWNHTHRNMLVSGSADHTVKVWDILTQNCLHTMQHHTNKVQCVRWNPSETTVLATASFDHRLLVLDGRHPDAFSSFPLSADVESIAWAPYQPNKLVAATEDGVVVCYDVRMNASEPLTRFQAHAGTVSAVSFAAQIPGMFATAGIDKTVKIWDLLHFDKEPKCIATKEMNVGGLYAMSFCIDTPFLLGCGGASGTLALWESSEKCVIEEHFQSRVQKNQQASVLAAAKVGEIAATLHAVDTQASTKQKKKKPKKKRSSQE</sequence>
<dbReference type="InterPro" id="IPR036322">
    <property type="entry name" value="WD40_repeat_dom_sf"/>
</dbReference>
<dbReference type="OrthoDB" id="270624at2759"/>
<organism evidence="6 7">
    <name type="scientific">Albugo candida</name>
    <dbReference type="NCBI Taxonomy" id="65357"/>
    <lineage>
        <taxon>Eukaryota</taxon>
        <taxon>Sar</taxon>
        <taxon>Stramenopiles</taxon>
        <taxon>Oomycota</taxon>
        <taxon>Peronosporomycetes</taxon>
        <taxon>Albuginales</taxon>
        <taxon>Albuginaceae</taxon>
        <taxon>Albugo</taxon>
    </lineage>
</organism>
<dbReference type="STRING" id="65357.A0A024G180"/>
<feature type="compositionally biased region" description="Basic residues" evidence="5">
    <location>
        <begin position="507"/>
        <end position="521"/>
    </location>
</feature>
<evidence type="ECO:0000256" key="5">
    <source>
        <dbReference type="SAM" id="MobiDB-lite"/>
    </source>
</evidence>
<dbReference type="AlphaFoldDB" id="A0A024G180"/>
<dbReference type="Proteomes" id="UP000053237">
    <property type="component" value="Unassembled WGS sequence"/>
</dbReference>
<dbReference type="InParanoid" id="A0A024G180"/>
<dbReference type="PRINTS" id="PR00320">
    <property type="entry name" value="GPROTEINBRPT"/>
</dbReference>
<keyword evidence="7" id="KW-1185">Reference proteome</keyword>
<dbReference type="InterPro" id="IPR001680">
    <property type="entry name" value="WD40_rpt"/>
</dbReference>
<feature type="region of interest" description="Disordered" evidence="5">
    <location>
        <begin position="85"/>
        <end position="110"/>
    </location>
</feature>
<evidence type="ECO:0000256" key="1">
    <source>
        <dbReference type="ARBA" id="ARBA00022553"/>
    </source>
</evidence>
<dbReference type="FunCoup" id="A0A024G180">
    <property type="interactions" value="623"/>
</dbReference>
<dbReference type="EMBL" id="CAIX01000009">
    <property type="protein sequence ID" value="CCI40519.1"/>
    <property type="molecule type" value="Genomic_DNA"/>
</dbReference>
<dbReference type="InterPro" id="IPR044285">
    <property type="entry name" value="PWP1"/>
</dbReference>
<dbReference type="InterPro" id="IPR019775">
    <property type="entry name" value="WD40_repeat_CS"/>
</dbReference>
<evidence type="ECO:0000256" key="2">
    <source>
        <dbReference type="ARBA" id="ARBA00022574"/>
    </source>
</evidence>
<comment type="caution">
    <text evidence="6">The sequence shown here is derived from an EMBL/GenBank/DDBJ whole genome shotgun (WGS) entry which is preliminary data.</text>
</comment>
<protein>
    <submittedName>
        <fullName evidence="6">Uncharacterized protein</fullName>
    </submittedName>
</protein>
<dbReference type="InterPro" id="IPR015943">
    <property type="entry name" value="WD40/YVTN_repeat-like_dom_sf"/>
</dbReference>
<dbReference type="Gene3D" id="2.130.10.10">
    <property type="entry name" value="YVTN repeat-like/Quinoprotein amine dehydrogenase"/>
    <property type="match status" value="1"/>
</dbReference>
<name>A0A024G180_9STRA</name>
<keyword evidence="3" id="KW-0677">Repeat</keyword>
<gene>
    <name evidence="6" type="ORF">BN9_013030</name>
</gene>
<dbReference type="SUPFAM" id="SSF50978">
    <property type="entry name" value="WD40 repeat-like"/>
    <property type="match status" value="1"/>
</dbReference>
<accession>A0A024G180</accession>
<feature type="repeat" description="WD" evidence="4">
    <location>
        <begin position="381"/>
        <end position="415"/>
    </location>
</feature>
<proteinExistence type="predicted"/>
<reference evidence="6 7" key="1">
    <citation type="submission" date="2012-05" db="EMBL/GenBank/DDBJ databases">
        <title>Recombination and specialization in a pathogen metapopulation.</title>
        <authorList>
            <person name="Gardiner A."/>
            <person name="Kemen E."/>
            <person name="Schultz-Larsen T."/>
            <person name="MacLean D."/>
            <person name="Van Oosterhout C."/>
            <person name="Jones J.D.G."/>
        </authorList>
    </citation>
    <scope>NUCLEOTIDE SEQUENCE [LARGE SCALE GENOMIC DNA]</scope>
    <source>
        <strain evidence="6 7">Ac Nc2</strain>
    </source>
</reference>
<dbReference type="Pfam" id="PF00400">
    <property type="entry name" value="WD40"/>
    <property type="match status" value="3"/>
</dbReference>
<dbReference type="PANTHER" id="PTHR14091:SF0">
    <property type="entry name" value="PERIODIC TRYPTOPHAN PROTEIN 1 HOMOLOG"/>
    <property type="match status" value="1"/>
</dbReference>
<evidence type="ECO:0000256" key="4">
    <source>
        <dbReference type="PROSITE-ProRule" id="PRU00221"/>
    </source>
</evidence>
<dbReference type="SMART" id="SM00320">
    <property type="entry name" value="WD40"/>
    <property type="match status" value="5"/>
</dbReference>
<dbReference type="InterPro" id="IPR020472">
    <property type="entry name" value="WD40_PAC1"/>
</dbReference>
<dbReference type="GO" id="GO:0005634">
    <property type="term" value="C:nucleus"/>
    <property type="evidence" value="ECO:0007669"/>
    <property type="project" value="TreeGrafter"/>
</dbReference>
<dbReference type="PROSITE" id="PS00678">
    <property type="entry name" value="WD_REPEATS_1"/>
    <property type="match status" value="1"/>
</dbReference>
<feature type="compositionally biased region" description="Acidic residues" evidence="5">
    <location>
        <begin position="92"/>
        <end position="106"/>
    </location>
</feature>
<feature type="repeat" description="WD" evidence="4">
    <location>
        <begin position="251"/>
        <end position="293"/>
    </location>
</feature>
<dbReference type="PROSITE" id="PS50082">
    <property type="entry name" value="WD_REPEATS_2"/>
    <property type="match status" value="2"/>
</dbReference>
<evidence type="ECO:0000313" key="7">
    <source>
        <dbReference type="Proteomes" id="UP000053237"/>
    </source>
</evidence>
<keyword evidence="1" id="KW-0597">Phosphoprotein</keyword>
<evidence type="ECO:0000256" key="3">
    <source>
        <dbReference type="ARBA" id="ARBA00022737"/>
    </source>
</evidence>
<dbReference type="GO" id="GO:0006364">
    <property type="term" value="P:rRNA processing"/>
    <property type="evidence" value="ECO:0007669"/>
    <property type="project" value="InterPro"/>
</dbReference>
<evidence type="ECO:0000313" key="6">
    <source>
        <dbReference type="EMBL" id="CCI40519.1"/>
    </source>
</evidence>
<keyword evidence="2 4" id="KW-0853">WD repeat</keyword>
<dbReference type="PROSITE" id="PS50294">
    <property type="entry name" value="WD_REPEATS_REGION"/>
    <property type="match status" value="2"/>
</dbReference>
<dbReference type="PANTHER" id="PTHR14091">
    <property type="entry name" value="PERIODIC TRYPTOPHAN PROTEIN 1"/>
    <property type="match status" value="1"/>
</dbReference>
<feature type="region of interest" description="Disordered" evidence="5">
    <location>
        <begin position="502"/>
        <end position="521"/>
    </location>
</feature>